<accession>A0A4Z2FCS3</accession>
<evidence type="ECO:0000313" key="3">
    <source>
        <dbReference type="Proteomes" id="UP000314294"/>
    </source>
</evidence>
<feature type="compositionally biased region" description="Low complexity" evidence="1">
    <location>
        <begin position="29"/>
        <end position="38"/>
    </location>
</feature>
<keyword evidence="3" id="KW-1185">Reference proteome</keyword>
<dbReference type="EMBL" id="SRLO01001319">
    <property type="protein sequence ID" value="TNN38987.1"/>
    <property type="molecule type" value="Genomic_DNA"/>
</dbReference>
<proteinExistence type="predicted"/>
<organism evidence="2 3">
    <name type="scientific">Liparis tanakae</name>
    <name type="common">Tanaka's snailfish</name>
    <dbReference type="NCBI Taxonomy" id="230148"/>
    <lineage>
        <taxon>Eukaryota</taxon>
        <taxon>Metazoa</taxon>
        <taxon>Chordata</taxon>
        <taxon>Craniata</taxon>
        <taxon>Vertebrata</taxon>
        <taxon>Euteleostomi</taxon>
        <taxon>Actinopterygii</taxon>
        <taxon>Neopterygii</taxon>
        <taxon>Teleostei</taxon>
        <taxon>Neoteleostei</taxon>
        <taxon>Acanthomorphata</taxon>
        <taxon>Eupercaria</taxon>
        <taxon>Perciformes</taxon>
        <taxon>Cottioidei</taxon>
        <taxon>Cottales</taxon>
        <taxon>Liparidae</taxon>
        <taxon>Liparis</taxon>
    </lineage>
</organism>
<dbReference type="AlphaFoldDB" id="A0A4Z2FCS3"/>
<comment type="caution">
    <text evidence="2">The sequence shown here is derived from an EMBL/GenBank/DDBJ whole genome shotgun (WGS) entry which is preliminary data.</text>
</comment>
<evidence type="ECO:0000256" key="1">
    <source>
        <dbReference type="SAM" id="MobiDB-lite"/>
    </source>
</evidence>
<protein>
    <submittedName>
        <fullName evidence="2">Uncharacterized protein</fullName>
    </submittedName>
</protein>
<gene>
    <name evidence="2" type="ORF">EYF80_050837</name>
</gene>
<dbReference type="Proteomes" id="UP000314294">
    <property type="component" value="Unassembled WGS sequence"/>
</dbReference>
<reference evidence="2 3" key="1">
    <citation type="submission" date="2019-03" db="EMBL/GenBank/DDBJ databases">
        <title>First draft genome of Liparis tanakae, snailfish: a comprehensive survey of snailfish specific genes.</title>
        <authorList>
            <person name="Kim W."/>
            <person name="Song I."/>
            <person name="Jeong J.-H."/>
            <person name="Kim D."/>
            <person name="Kim S."/>
            <person name="Ryu S."/>
            <person name="Song J.Y."/>
            <person name="Lee S.K."/>
        </authorList>
    </citation>
    <scope>NUCLEOTIDE SEQUENCE [LARGE SCALE GENOMIC DNA]</scope>
    <source>
        <tissue evidence="2">Muscle</tissue>
    </source>
</reference>
<feature type="region of interest" description="Disordered" evidence="1">
    <location>
        <begin position="1"/>
        <end position="38"/>
    </location>
</feature>
<evidence type="ECO:0000313" key="2">
    <source>
        <dbReference type="EMBL" id="TNN38987.1"/>
    </source>
</evidence>
<name>A0A4Z2FCS3_9TELE</name>
<sequence length="86" mass="9628">MSQKRMKSEREHKNLKEDPDAAGTQEPNSTSFTSSTLSLSPVQDAELILQELNWTQRTLDGTGSLLRVEWGILDGSGLTWARLVRL</sequence>
<feature type="compositionally biased region" description="Basic and acidic residues" evidence="1">
    <location>
        <begin position="1"/>
        <end position="19"/>
    </location>
</feature>